<feature type="region of interest" description="Disordered" evidence="13">
    <location>
        <begin position="1437"/>
        <end position="1498"/>
    </location>
</feature>
<feature type="compositionally biased region" description="Polar residues" evidence="13">
    <location>
        <begin position="68"/>
        <end position="92"/>
    </location>
</feature>
<evidence type="ECO:0000256" key="4">
    <source>
        <dbReference type="ARBA" id="ARBA00022553"/>
    </source>
</evidence>
<dbReference type="GO" id="GO:0014069">
    <property type="term" value="C:postsynaptic density"/>
    <property type="evidence" value="ECO:0007669"/>
    <property type="project" value="TreeGrafter"/>
</dbReference>
<feature type="region of interest" description="Disordered" evidence="13">
    <location>
        <begin position="644"/>
        <end position="680"/>
    </location>
</feature>
<evidence type="ECO:0000256" key="13">
    <source>
        <dbReference type="SAM" id="MobiDB-lite"/>
    </source>
</evidence>
<evidence type="ECO:0000313" key="17">
    <source>
        <dbReference type="Proteomes" id="UP000789390"/>
    </source>
</evidence>
<feature type="coiled-coil region" evidence="12">
    <location>
        <begin position="1225"/>
        <end position="1273"/>
    </location>
</feature>
<dbReference type="FunFam" id="2.30.42.10:FF:000010">
    <property type="entry name" value="Neurabin-1 isoform 1"/>
    <property type="match status" value="1"/>
</dbReference>
<feature type="compositionally biased region" description="Low complexity" evidence="13">
    <location>
        <begin position="1628"/>
        <end position="1642"/>
    </location>
</feature>
<dbReference type="GO" id="GO:0051015">
    <property type="term" value="F:actin filament binding"/>
    <property type="evidence" value="ECO:0007669"/>
    <property type="project" value="TreeGrafter"/>
</dbReference>
<feature type="compositionally biased region" description="Basic and acidic residues" evidence="13">
    <location>
        <begin position="280"/>
        <end position="292"/>
    </location>
</feature>
<feature type="compositionally biased region" description="Low complexity" evidence="13">
    <location>
        <begin position="216"/>
        <end position="227"/>
    </location>
</feature>
<dbReference type="EMBL" id="CAKKLH010000341">
    <property type="protein sequence ID" value="CAH0113567.1"/>
    <property type="molecule type" value="Genomic_DNA"/>
</dbReference>
<feature type="region of interest" description="Disordered" evidence="13">
    <location>
        <begin position="481"/>
        <end position="540"/>
    </location>
</feature>
<evidence type="ECO:0000256" key="5">
    <source>
        <dbReference type="ARBA" id="ARBA00022782"/>
    </source>
</evidence>
<protein>
    <recommendedName>
        <fullName evidence="18">Neurabin-1</fullName>
    </recommendedName>
</protein>
<feature type="compositionally biased region" description="Polar residues" evidence="13">
    <location>
        <begin position="863"/>
        <end position="878"/>
    </location>
</feature>
<feature type="compositionally biased region" description="Low complexity" evidence="13">
    <location>
        <begin position="1193"/>
        <end position="1211"/>
    </location>
</feature>
<dbReference type="Pfam" id="PF00595">
    <property type="entry name" value="PDZ"/>
    <property type="match status" value="1"/>
</dbReference>
<dbReference type="Pfam" id="PF07647">
    <property type="entry name" value="SAM_2"/>
    <property type="match status" value="1"/>
</dbReference>
<dbReference type="GO" id="GO:0030425">
    <property type="term" value="C:dendrite"/>
    <property type="evidence" value="ECO:0007669"/>
    <property type="project" value="TreeGrafter"/>
</dbReference>
<organism evidence="16 17">
    <name type="scientific">Daphnia galeata</name>
    <dbReference type="NCBI Taxonomy" id="27404"/>
    <lineage>
        <taxon>Eukaryota</taxon>
        <taxon>Metazoa</taxon>
        <taxon>Ecdysozoa</taxon>
        <taxon>Arthropoda</taxon>
        <taxon>Crustacea</taxon>
        <taxon>Branchiopoda</taxon>
        <taxon>Diplostraca</taxon>
        <taxon>Cladocera</taxon>
        <taxon>Anomopoda</taxon>
        <taxon>Daphniidae</taxon>
        <taxon>Daphnia</taxon>
    </lineage>
</organism>
<dbReference type="OrthoDB" id="62701at2759"/>
<feature type="compositionally biased region" description="Polar residues" evidence="13">
    <location>
        <begin position="1694"/>
        <end position="1703"/>
    </location>
</feature>
<feature type="compositionally biased region" description="Basic and acidic residues" evidence="13">
    <location>
        <begin position="157"/>
        <end position="167"/>
    </location>
</feature>
<dbReference type="InterPro" id="IPR001660">
    <property type="entry name" value="SAM"/>
</dbReference>
<proteinExistence type="predicted"/>
<reference evidence="16" key="1">
    <citation type="submission" date="2021-11" db="EMBL/GenBank/DDBJ databases">
        <authorList>
            <person name="Schell T."/>
        </authorList>
    </citation>
    <scope>NUCLEOTIDE SEQUENCE</scope>
    <source>
        <strain evidence="16">M5</strain>
    </source>
</reference>
<dbReference type="SUPFAM" id="SSF47769">
    <property type="entry name" value="SAM/Pointed domain"/>
    <property type="match status" value="1"/>
</dbReference>
<feature type="compositionally biased region" description="Polar residues" evidence="13">
    <location>
        <begin position="496"/>
        <end position="512"/>
    </location>
</feature>
<dbReference type="InterPro" id="IPR001478">
    <property type="entry name" value="PDZ"/>
</dbReference>
<dbReference type="GO" id="GO:0005737">
    <property type="term" value="C:cytoplasm"/>
    <property type="evidence" value="ECO:0007669"/>
    <property type="project" value="TreeGrafter"/>
</dbReference>
<dbReference type="Gene3D" id="1.10.150.50">
    <property type="entry name" value="Transcription Factor, Ets-1"/>
    <property type="match status" value="1"/>
</dbReference>
<dbReference type="Pfam" id="PF17817">
    <property type="entry name" value="PDZ_5"/>
    <property type="match status" value="1"/>
</dbReference>
<comment type="subcellular location">
    <subcellularLocation>
        <location evidence="1">Cytoplasm</location>
        <location evidence="1">Cytoskeleton</location>
    </subcellularLocation>
    <subcellularLocation>
        <location evidence="11">Synapse</location>
    </subcellularLocation>
</comment>
<keyword evidence="10" id="KW-0206">Cytoskeleton</keyword>
<evidence type="ECO:0000256" key="2">
    <source>
        <dbReference type="ARBA" id="ARBA00022473"/>
    </source>
</evidence>
<evidence type="ECO:0000256" key="12">
    <source>
        <dbReference type="SAM" id="Coils"/>
    </source>
</evidence>
<evidence type="ECO:0000256" key="8">
    <source>
        <dbReference type="ARBA" id="ARBA00023054"/>
    </source>
</evidence>
<dbReference type="Gene3D" id="2.30.42.10">
    <property type="match status" value="1"/>
</dbReference>
<feature type="domain" description="SAM" evidence="14">
    <location>
        <begin position="1802"/>
        <end position="1864"/>
    </location>
</feature>
<accession>A0A8J2S3E2</accession>
<comment type="caution">
    <text evidence="16">The sequence shown here is derived from an EMBL/GenBank/DDBJ whole genome shotgun (WGS) entry which is preliminary data.</text>
</comment>
<feature type="compositionally biased region" description="Polar residues" evidence="13">
    <location>
        <begin position="659"/>
        <end position="668"/>
    </location>
</feature>
<sequence>MTIGRYEINSSRTFVPPTRWCSWLVSLFQSPSSVFTIGQSHQQPPPPFSSSKSFSSNIQLVSHRCYSQDEQSTGRPLSQHSNGEDGQQSATAKSVVGAKVSQLAHLFQSRSKTEESGATSPNAAAVPPVSPTSSVPLPVAAPLPTAVVVGGRTKPSSRSETDKETTTHQDGPTLGPTVVRTESQLARFNTARALFEKLGFEDKKDASKGSVTLEKSLSGRSSRVGSESSRHSHYSSRSPSPLSTEQRHQSAPGIRTGRSPSPNTTPVSDRNRGSSVDALRSARTERKLPTNGHEHKMETVQVQVVNKVATPPSKPEPPAKTDKARISSKELIEKQKNWIQHFKGSSKPTVQVQSKPNLNQEAINRINSEKKGPSPLPANSPISNEKEAWVKERAGLLSGWMASPAAVPLPVSPTPPTANNVTESSKESSYFLSARQRFEAQTKLTERVTTITTSSSTTTTTSSNRIINQSVDNLNESFEIRSNSSNSSHSVRTVELNETSSLNKSFRSTSDETPIPSVEQLEKEDDSSSKNGSRGSDLLSTDSGIVVLPVENVTTEKVIEEALDRIDCEKSISPPPVPAGQVSQSEKAAVSLNNSLQENEEVFYDNSVTSARFDEWQLRTPTQLDDSPVFKSATLDFDALVSDGDEAKQLEPDDEELFRTSSEMSETDLSPLSSPPPEFSKDAISPAPPPIIVQTNNVEDDFEEPAAPIILAPMVENSNRYVLQLDGFSDMLESSDDAAVDSLEPELVEIASSHDQSHPELEIEDIQMTMEQPTIVQQIILPSNQAAEENEIYLCRPQFRVDVESSDVECDSDELLMTSEEADSLLSSRSGQTATNAHEGESISLEPDSLEPAPVNAGGNSGKLLSSNQQVMGNNKSKSTLEDIEEVSVSNVTVAVAGGASILDQLAEDVPWADDDSWQAQSETQIQQDETDKSVAPVDDTSMSTPFVDEDGVHYLHDGHYWLEMPGLPPAEEPSVPLIITNGEPEPRSRNIRVRFSTDPIRVYSTFSVNDYDRRNEDVDPVAASAEYELEKRVEKMDVFPVELIKGPEGLGLSIIGMGVGADAGLEKLGIFVKTITDGGAAARDGLIQVNDQIIQVDGQSLVGVTQAYAASVLRNTSGLVHFLIGRENDPQNSEVAQLIRQSVQADREREDRRRAMEAELTRHFMNNVAEEPDMSSGGGPPPYVSAPPSYHSSNSAPASLASSHPAPASPEVPAVVANSIPGVLNAQEESVQVLQQKLKEAVTRSVKAETELLSLKKRLTELEANSRHQEAESSSNVREYERALTGVQQEVTAYQTVLAQTQSQYSSLEDKYNKAKQMIRGMQEREREVLLKVRHREAGFHTLLQALQHRMQLLELHLVEAQRAAGLPVSIPPPPPNLGGLLSVGFVETSLSDVTDLSILDSSQADSSLAVELKEELDRVIPPHEPLDTSAARGRAELASRGGMALRQSPSQGLIRRSGVGGGASMSSTSSLEHSFIEESSRLDVDSMTESTGHDRSQESLQFHEAFFASTSSTTTNAGRSAVTSRQQVQQVYSSSSQQQQYYQQQQQEATQQQLQQQQLLQMQQIQQQQAQQQLQQQQLQQQAQQQQQLQQQQRHYHHSATVSSVKAEEVHQSTTTYYQHEHQHFTTTNSSSANSGGYANVQQHSQPPRSLPQQQHVNEQLKQLLAEREFLREHSNVNSGGGEPPIVPSRLQPATSSNRSMGRTAEQQRPVPPPHQPPNVFYPVGSSGQDGRPALDSQMRGSMRSNPTSAAVTPDGGSLGGVVRSNSASGMTDSLTSSIVSISSNSSSHTPFNQSPVSEWNVEHVGNWLRSIGLETYTVHFAANGVRGEELLTMESPRIKLLVPQAAERARLKHRLKELRVAADKDKRNRERERKEREKLQRKAEKLAEKASRKNIIAE</sequence>
<feature type="compositionally biased region" description="Polar residues" evidence="13">
    <location>
        <begin position="825"/>
        <end position="836"/>
    </location>
</feature>
<feature type="domain" description="PDZ" evidence="15">
    <location>
        <begin position="1041"/>
        <end position="1129"/>
    </location>
</feature>
<dbReference type="GO" id="GO:0007015">
    <property type="term" value="P:actin filament organization"/>
    <property type="evidence" value="ECO:0007669"/>
    <property type="project" value="TreeGrafter"/>
</dbReference>
<dbReference type="SUPFAM" id="SSF50156">
    <property type="entry name" value="PDZ domain-like"/>
    <property type="match status" value="1"/>
</dbReference>
<evidence type="ECO:0000256" key="9">
    <source>
        <dbReference type="ARBA" id="ARBA00023203"/>
    </source>
</evidence>
<feature type="region of interest" description="Disordered" evidence="13">
    <location>
        <begin position="1864"/>
        <end position="1901"/>
    </location>
</feature>
<dbReference type="CDD" id="cd06790">
    <property type="entry name" value="PDZ_neurabin-like"/>
    <property type="match status" value="1"/>
</dbReference>
<keyword evidence="7" id="KW-0770">Synapse</keyword>
<evidence type="ECO:0000313" key="16">
    <source>
        <dbReference type="EMBL" id="CAH0113567.1"/>
    </source>
</evidence>
<dbReference type="PROSITE" id="PS50105">
    <property type="entry name" value="SAM_DOMAIN"/>
    <property type="match status" value="1"/>
</dbReference>
<dbReference type="Proteomes" id="UP000789390">
    <property type="component" value="Unassembled WGS sequence"/>
</dbReference>
<dbReference type="PROSITE" id="PS50106">
    <property type="entry name" value="PDZ"/>
    <property type="match status" value="1"/>
</dbReference>
<feature type="compositionally biased region" description="Polar residues" evidence="13">
    <location>
        <begin position="1741"/>
        <end position="1753"/>
    </location>
</feature>
<dbReference type="PANTHER" id="PTHR16154">
    <property type="entry name" value="NEURABIN"/>
    <property type="match status" value="1"/>
</dbReference>
<keyword evidence="5" id="KW-0221">Differentiation</keyword>
<feature type="compositionally biased region" description="Polar residues" evidence="13">
    <location>
        <begin position="258"/>
        <end position="268"/>
    </location>
</feature>
<dbReference type="InterPro" id="IPR040645">
    <property type="entry name" value="Neurabin-1/2_PDZ"/>
</dbReference>
<feature type="region of interest" description="Disordered" evidence="13">
    <location>
        <begin position="822"/>
        <end position="879"/>
    </location>
</feature>
<feature type="region of interest" description="Disordered" evidence="13">
    <location>
        <begin position="1166"/>
        <end position="1211"/>
    </location>
</feature>
<keyword evidence="3" id="KW-0963">Cytoplasm</keyword>
<keyword evidence="2" id="KW-0217">Developmental protein</keyword>
<keyword evidence="17" id="KW-1185">Reference proteome</keyword>
<feature type="region of interest" description="Disordered" evidence="13">
    <location>
        <begin position="916"/>
        <end position="939"/>
    </location>
</feature>
<evidence type="ECO:0000256" key="11">
    <source>
        <dbReference type="ARBA" id="ARBA00034103"/>
    </source>
</evidence>
<keyword evidence="4" id="KW-0597">Phosphoprotein</keyword>
<evidence type="ECO:0000256" key="10">
    <source>
        <dbReference type="ARBA" id="ARBA00023212"/>
    </source>
</evidence>
<feature type="region of interest" description="Disordered" evidence="13">
    <location>
        <begin position="1592"/>
        <end position="1658"/>
    </location>
</feature>
<gene>
    <name evidence="16" type="ORF">DGAL_LOCUS17464</name>
</gene>
<feature type="compositionally biased region" description="Low complexity" evidence="13">
    <location>
        <begin position="118"/>
        <end position="149"/>
    </location>
</feature>
<dbReference type="SMART" id="SM00228">
    <property type="entry name" value="PDZ"/>
    <property type="match status" value="1"/>
</dbReference>
<feature type="compositionally biased region" description="Polar residues" evidence="13">
    <location>
        <begin position="529"/>
        <end position="540"/>
    </location>
</feature>
<dbReference type="GO" id="GO:0031175">
    <property type="term" value="P:neuron projection development"/>
    <property type="evidence" value="ECO:0007669"/>
    <property type="project" value="TreeGrafter"/>
</dbReference>
<name>A0A8J2S3E2_9CRUS</name>
<keyword evidence="9" id="KW-0009">Actin-binding</keyword>
<feature type="region of interest" description="Disordered" evidence="13">
    <location>
        <begin position="107"/>
        <end position="183"/>
    </location>
</feature>
<evidence type="ECO:0008006" key="18">
    <source>
        <dbReference type="Google" id="ProtNLM"/>
    </source>
</evidence>
<evidence type="ECO:0000256" key="3">
    <source>
        <dbReference type="ARBA" id="ARBA00022490"/>
    </source>
</evidence>
<feature type="coiled-coil region" evidence="12">
    <location>
        <begin position="1299"/>
        <end position="1365"/>
    </location>
</feature>
<evidence type="ECO:0000256" key="6">
    <source>
        <dbReference type="ARBA" id="ARBA00022902"/>
    </source>
</evidence>
<feature type="compositionally biased region" description="Basic and acidic residues" evidence="13">
    <location>
        <begin position="1864"/>
        <end position="1894"/>
    </location>
</feature>
<feature type="compositionally biased region" description="Polar residues" evidence="13">
    <location>
        <begin position="918"/>
        <end position="928"/>
    </location>
</feature>
<evidence type="ECO:0000256" key="1">
    <source>
        <dbReference type="ARBA" id="ARBA00004245"/>
    </source>
</evidence>
<feature type="compositionally biased region" description="Polar residues" evidence="13">
    <location>
        <begin position="1643"/>
        <end position="1658"/>
    </location>
</feature>
<dbReference type="GO" id="GO:0019722">
    <property type="term" value="P:calcium-mediated signaling"/>
    <property type="evidence" value="ECO:0007669"/>
    <property type="project" value="TreeGrafter"/>
</dbReference>
<feature type="compositionally biased region" description="Basic and acidic residues" evidence="13">
    <location>
        <begin position="1476"/>
        <end position="1486"/>
    </location>
</feature>
<dbReference type="InterPro" id="IPR043446">
    <property type="entry name" value="Neurabin-like"/>
</dbReference>
<dbReference type="GO" id="GO:0015629">
    <property type="term" value="C:actin cytoskeleton"/>
    <property type="evidence" value="ECO:0007669"/>
    <property type="project" value="TreeGrafter"/>
</dbReference>
<keyword evidence="8 12" id="KW-0175">Coiled coil</keyword>
<dbReference type="SMART" id="SM00454">
    <property type="entry name" value="SAM"/>
    <property type="match status" value="1"/>
</dbReference>
<dbReference type="InterPro" id="IPR013761">
    <property type="entry name" value="SAM/pointed_sf"/>
</dbReference>
<feature type="region of interest" description="Disordered" evidence="13">
    <location>
        <begin position="204"/>
        <end position="292"/>
    </location>
</feature>
<evidence type="ECO:0000259" key="15">
    <source>
        <dbReference type="PROSITE" id="PS50106"/>
    </source>
</evidence>
<evidence type="ECO:0000259" key="14">
    <source>
        <dbReference type="PROSITE" id="PS50105"/>
    </source>
</evidence>
<feature type="region of interest" description="Disordered" evidence="13">
    <location>
        <begin position="1677"/>
        <end position="1773"/>
    </location>
</feature>
<dbReference type="PANTHER" id="PTHR16154:SF6">
    <property type="entry name" value="SPINOPHILIN, ISOFORM J"/>
    <property type="match status" value="1"/>
</dbReference>
<feature type="region of interest" description="Disordered" evidence="13">
    <location>
        <begin position="65"/>
        <end position="95"/>
    </location>
</feature>
<dbReference type="InterPro" id="IPR036034">
    <property type="entry name" value="PDZ_sf"/>
</dbReference>
<evidence type="ECO:0000256" key="7">
    <source>
        <dbReference type="ARBA" id="ARBA00023018"/>
    </source>
</evidence>
<keyword evidence="6" id="KW-0524">Neurogenesis</keyword>